<dbReference type="AlphaFoldDB" id="A0AAW9I813"/>
<protein>
    <submittedName>
        <fullName evidence="8">Beta-galactosidase</fullName>
    </submittedName>
</protein>
<dbReference type="PANTHER" id="PTHR42732">
    <property type="entry name" value="BETA-GALACTOSIDASE"/>
    <property type="match status" value="1"/>
</dbReference>
<dbReference type="InterPro" id="IPR013783">
    <property type="entry name" value="Ig-like_fold"/>
</dbReference>
<dbReference type="Gene3D" id="2.60.120.260">
    <property type="entry name" value="Galactose-binding domain-like"/>
    <property type="match status" value="1"/>
</dbReference>
<dbReference type="InterPro" id="IPR006103">
    <property type="entry name" value="Glyco_hydro_2_cat"/>
</dbReference>
<evidence type="ECO:0000259" key="6">
    <source>
        <dbReference type="Pfam" id="PF02836"/>
    </source>
</evidence>
<dbReference type="InterPro" id="IPR006104">
    <property type="entry name" value="Glyco_hydro_2_N"/>
</dbReference>
<dbReference type="InterPro" id="IPR036156">
    <property type="entry name" value="Beta-gal/glucu_dom_sf"/>
</dbReference>
<dbReference type="InterPro" id="IPR017853">
    <property type="entry name" value="GH"/>
</dbReference>
<dbReference type="Pfam" id="PF02836">
    <property type="entry name" value="Glyco_hydro_2_C"/>
    <property type="match status" value="1"/>
</dbReference>
<evidence type="ECO:0000256" key="1">
    <source>
        <dbReference type="ARBA" id="ARBA00007401"/>
    </source>
</evidence>
<evidence type="ECO:0000259" key="5">
    <source>
        <dbReference type="Pfam" id="PF00703"/>
    </source>
</evidence>
<feature type="domain" description="Glycoside hydrolase family 2 immunoglobulin-like beta-sandwich" evidence="5">
    <location>
        <begin position="155"/>
        <end position="260"/>
    </location>
</feature>
<proteinExistence type="inferred from homology"/>
<dbReference type="InterPro" id="IPR006102">
    <property type="entry name" value="Ig-like_GH2"/>
</dbReference>
<evidence type="ECO:0000256" key="4">
    <source>
        <dbReference type="RuleBase" id="RU361154"/>
    </source>
</evidence>
<evidence type="ECO:0000256" key="2">
    <source>
        <dbReference type="ARBA" id="ARBA00022801"/>
    </source>
</evidence>
<dbReference type="InterPro" id="IPR051913">
    <property type="entry name" value="GH2_Domain-Containing"/>
</dbReference>
<comment type="similarity">
    <text evidence="1 4">Belongs to the glycosyl hydrolase 2 family.</text>
</comment>
<feature type="domain" description="Glycoside hydrolase family 2 catalytic" evidence="6">
    <location>
        <begin position="266"/>
        <end position="391"/>
    </location>
</feature>
<dbReference type="GO" id="GO:0005975">
    <property type="term" value="P:carbohydrate metabolic process"/>
    <property type="evidence" value="ECO:0007669"/>
    <property type="project" value="InterPro"/>
</dbReference>
<dbReference type="SUPFAM" id="SSF51445">
    <property type="entry name" value="(Trans)glycosidases"/>
    <property type="match status" value="1"/>
</dbReference>
<evidence type="ECO:0000256" key="3">
    <source>
        <dbReference type="ARBA" id="ARBA00023295"/>
    </source>
</evidence>
<organism evidence="8 9">
    <name type="scientific">Clostridium perfringens</name>
    <dbReference type="NCBI Taxonomy" id="1502"/>
    <lineage>
        <taxon>Bacteria</taxon>
        <taxon>Bacillati</taxon>
        <taxon>Bacillota</taxon>
        <taxon>Clostridia</taxon>
        <taxon>Eubacteriales</taxon>
        <taxon>Clostridiaceae</taxon>
        <taxon>Clostridium</taxon>
    </lineage>
</organism>
<dbReference type="RefSeq" id="WP_322458494.1">
    <property type="nucleotide sequence ID" value="NZ_WNVC01000093.1"/>
</dbReference>
<dbReference type="Pfam" id="PF00703">
    <property type="entry name" value="Glyco_hydro_2"/>
    <property type="match status" value="1"/>
</dbReference>
<feature type="non-terminal residue" evidence="8">
    <location>
        <position position="1"/>
    </location>
</feature>
<dbReference type="Proteomes" id="UP001291306">
    <property type="component" value="Unassembled WGS sequence"/>
</dbReference>
<feature type="non-terminal residue" evidence="8">
    <location>
        <position position="492"/>
    </location>
</feature>
<keyword evidence="3 4" id="KW-0326">Glycosidase</keyword>
<dbReference type="Gene3D" id="2.60.40.10">
    <property type="entry name" value="Immunoglobulins"/>
    <property type="match status" value="1"/>
</dbReference>
<dbReference type="InterPro" id="IPR008979">
    <property type="entry name" value="Galactose-bd-like_sf"/>
</dbReference>
<dbReference type="PROSITE" id="PS00719">
    <property type="entry name" value="GLYCOSYL_HYDROL_F2_1"/>
    <property type="match status" value="1"/>
</dbReference>
<sequence length="492" mass="56515">MEFDDSEFVNVTIPHTMRLEKKHNNTTNGVYKEIGWYRRYFTLDKSYEDKKLQLQFEGVMTDSDIYLNGEKVYTRNGGYIGFNVDITDKVKFGEDNVLAVRVSNVDNPNTPPGKPDSRLDFHYYGGIYRDVMLTVSEKTYITDSLEAEKVAGGGVFVKYSDVSDKSAKVNVKTHVKNDNLESKNVYTNQVLKDKEGNTVLEMKSKENSIKTGEGYHFEQEFTVDNPTLWDVDNPYLYSLVTEIYEDDVKVDEVTNKIGIRTIAYKPDGFYLNGKRVYLRGANRHQSYQNIGDAAPNSMPRRDAVLMKENGFNAVRATHYPQDPAFLDACDETGLLVIECQPGWQNFTNTDIFYQRTLRDTREMIRRDRNRPSVILWETSLNETPYSEQWAKDATKAAHEEYPGDQLSTAADYGYHGSFYDVGYKVQDTQWSDDPADWVDYDPNKPFFTREWGDFEGASKALRKDGEAAMNTQVLTRQRYLNGNGYSDWGGLD</sequence>
<dbReference type="SUPFAM" id="SSF49785">
    <property type="entry name" value="Galactose-binding domain-like"/>
    <property type="match status" value="1"/>
</dbReference>
<dbReference type="EMBL" id="WNVC01000093">
    <property type="protein sequence ID" value="MDZ5000174.1"/>
    <property type="molecule type" value="Genomic_DNA"/>
</dbReference>
<feature type="domain" description="Glycosyl hydrolases family 2 sugar binding" evidence="7">
    <location>
        <begin position="3"/>
        <end position="134"/>
    </location>
</feature>
<evidence type="ECO:0000313" key="9">
    <source>
        <dbReference type="Proteomes" id="UP001291306"/>
    </source>
</evidence>
<evidence type="ECO:0000313" key="8">
    <source>
        <dbReference type="EMBL" id="MDZ5000174.1"/>
    </source>
</evidence>
<dbReference type="PANTHER" id="PTHR42732:SF1">
    <property type="entry name" value="BETA-MANNOSIDASE"/>
    <property type="match status" value="1"/>
</dbReference>
<dbReference type="SUPFAM" id="SSF49303">
    <property type="entry name" value="beta-Galactosidase/glucuronidase domain"/>
    <property type="match status" value="1"/>
</dbReference>
<dbReference type="InterPro" id="IPR006101">
    <property type="entry name" value="Glyco_hydro_2"/>
</dbReference>
<dbReference type="Pfam" id="PF02837">
    <property type="entry name" value="Glyco_hydro_2_N"/>
    <property type="match status" value="1"/>
</dbReference>
<dbReference type="PRINTS" id="PR00132">
    <property type="entry name" value="GLHYDRLASE2"/>
</dbReference>
<dbReference type="InterPro" id="IPR023230">
    <property type="entry name" value="Glyco_hydro_2_CS"/>
</dbReference>
<dbReference type="Gene3D" id="3.20.20.80">
    <property type="entry name" value="Glycosidases"/>
    <property type="match status" value="1"/>
</dbReference>
<accession>A0AAW9I813</accession>
<keyword evidence="2 4" id="KW-0378">Hydrolase</keyword>
<comment type="caution">
    <text evidence="8">The sequence shown here is derived from an EMBL/GenBank/DDBJ whole genome shotgun (WGS) entry which is preliminary data.</text>
</comment>
<name>A0AAW9I813_CLOPF</name>
<reference evidence="8" key="1">
    <citation type="submission" date="2019-11" db="EMBL/GenBank/DDBJ databases">
        <title>Characterization of Clostridium perfringens isolates from swine manure treated agricultural soils.</title>
        <authorList>
            <person name="Wushke S.T."/>
        </authorList>
    </citation>
    <scope>NUCLEOTIDE SEQUENCE</scope>
    <source>
        <strain evidence="8">X26</strain>
    </source>
</reference>
<dbReference type="GO" id="GO:0004553">
    <property type="term" value="F:hydrolase activity, hydrolyzing O-glycosyl compounds"/>
    <property type="evidence" value="ECO:0007669"/>
    <property type="project" value="InterPro"/>
</dbReference>
<gene>
    <name evidence="8" type="ORF">GNF79_14005</name>
</gene>
<evidence type="ECO:0000259" key="7">
    <source>
        <dbReference type="Pfam" id="PF02837"/>
    </source>
</evidence>